<gene>
    <name evidence="1" type="ORF">L873DRAFT_1811637</name>
</gene>
<dbReference type="Proteomes" id="UP000276215">
    <property type="component" value="Unassembled WGS sequence"/>
</dbReference>
<protein>
    <recommendedName>
        <fullName evidence="3">Paired domain-containing protein</fullName>
    </recommendedName>
</protein>
<evidence type="ECO:0000313" key="1">
    <source>
        <dbReference type="EMBL" id="RPA96234.1"/>
    </source>
</evidence>
<keyword evidence="2" id="KW-1185">Reference proteome</keyword>
<reference evidence="1 2" key="1">
    <citation type="journal article" date="2018" name="Nat. Ecol. Evol.">
        <title>Pezizomycetes genomes reveal the molecular basis of ectomycorrhizal truffle lifestyle.</title>
        <authorList>
            <person name="Murat C."/>
            <person name="Payen T."/>
            <person name="Noel B."/>
            <person name="Kuo A."/>
            <person name="Morin E."/>
            <person name="Chen J."/>
            <person name="Kohler A."/>
            <person name="Krizsan K."/>
            <person name="Balestrini R."/>
            <person name="Da Silva C."/>
            <person name="Montanini B."/>
            <person name="Hainaut M."/>
            <person name="Levati E."/>
            <person name="Barry K.W."/>
            <person name="Belfiori B."/>
            <person name="Cichocki N."/>
            <person name="Clum A."/>
            <person name="Dockter R.B."/>
            <person name="Fauchery L."/>
            <person name="Guy J."/>
            <person name="Iotti M."/>
            <person name="Le Tacon F."/>
            <person name="Lindquist E.A."/>
            <person name="Lipzen A."/>
            <person name="Malagnac F."/>
            <person name="Mello A."/>
            <person name="Molinier V."/>
            <person name="Miyauchi S."/>
            <person name="Poulain J."/>
            <person name="Riccioni C."/>
            <person name="Rubini A."/>
            <person name="Sitrit Y."/>
            <person name="Splivallo R."/>
            <person name="Traeger S."/>
            <person name="Wang M."/>
            <person name="Zifcakova L."/>
            <person name="Wipf D."/>
            <person name="Zambonelli A."/>
            <person name="Paolocci F."/>
            <person name="Nowrousian M."/>
            <person name="Ottonello S."/>
            <person name="Baldrian P."/>
            <person name="Spatafora J.W."/>
            <person name="Henrissat B."/>
            <person name="Nagy L.G."/>
            <person name="Aury J.M."/>
            <person name="Wincker P."/>
            <person name="Grigoriev I.V."/>
            <person name="Bonfante P."/>
            <person name="Martin F.M."/>
        </authorList>
    </citation>
    <scope>NUCLEOTIDE SEQUENCE [LARGE SCALE GENOMIC DNA]</scope>
    <source>
        <strain evidence="1 2">120613-1</strain>
    </source>
</reference>
<dbReference type="InterPro" id="IPR036388">
    <property type="entry name" value="WH-like_DNA-bd_sf"/>
</dbReference>
<dbReference type="AlphaFoldDB" id="A0A3N4JQZ8"/>
<dbReference type="Gene3D" id="1.10.10.10">
    <property type="entry name" value="Winged helix-like DNA-binding domain superfamily/Winged helix DNA-binding domain"/>
    <property type="match status" value="1"/>
</dbReference>
<name>A0A3N4JQZ8_9PEZI</name>
<evidence type="ECO:0000313" key="2">
    <source>
        <dbReference type="Proteomes" id="UP000276215"/>
    </source>
</evidence>
<accession>A0A3N4JQZ8</accession>
<dbReference type="SUPFAM" id="SSF46689">
    <property type="entry name" value="Homeodomain-like"/>
    <property type="match status" value="1"/>
</dbReference>
<organism evidence="1 2">
    <name type="scientific">Choiromyces venosus 120613-1</name>
    <dbReference type="NCBI Taxonomy" id="1336337"/>
    <lineage>
        <taxon>Eukaryota</taxon>
        <taxon>Fungi</taxon>
        <taxon>Dikarya</taxon>
        <taxon>Ascomycota</taxon>
        <taxon>Pezizomycotina</taxon>
        <taxon>Pezizomycetes</taxon>
        <taxon>Pezizales</taxon>
        <taxon>Tuberaceae</taxon>
        <taxon>Choiromyces</taxon>
    </lineage>
</organism>
<proteinExistence type="predicted"/>
<dbReference type="OrthoDB" id="2641874at2759"/>
<sequence length="58" mass="6479">MAPPHTQKGYKQISKKTGVPVPTVQGIVKRYHTYGQIEDAPRSGRPTLLSQYNLEAIE</sequence>
<dbReference type="InterPro" id="IPR009057">
    <property type="entry name" value="Homeodomain-like_sf"/>
</dbReference>
<evidence type="ECO:0008006" key="3">
    <source>
        <dbReference type="Google" id="ProtNLM"/>
    </source>
</evidence>
<dbReference type="EMBL" id="ML120416">
    <property type="protein sequence ID" value="RPA96234.1"/>
    <property type="molecule type" value="Genomic_DNA"/>
</dbReference>